<gene>
    <name evidence="2" type="ORF">AOB57_004140</name>
    <name evidence="3" type="ORF">GX302_09540</name>
</gene>
<name>A0A660HQZ1_9EURY</name>
<reference evidence="3 5" key="3">
    <citation type="journal article" date="2020" name="Biotechnol. Biofuels">
        <title>New insights from the biogas microbiome by comprehensive genome-resolved metagenomics of nearly 1600 species originating from multiple anaerobic digesters.</title>
        <authorList>
            <person name="Campanaro S."/>
            <person name="Treu L."/>
            <person name="Rodriguez-R L.M."/>
            <person name="Kovalovszki A."/>
            <person name="Ziels R.M."/>
            <person name="Maus I."/>
            <person name="Zhu X."/>
            <person name="Kougias P.G."/>
            <person name="Basile A."/>
            <person name="Luo G."/>
            <person name="Schluter A."/>
            <person name="Konstantinidis K.T."/>
            <person name="Angelidaki I."/>
        </authorList>
    </citation>
    <scope>NUCLEOTIDE SEQUENCE [LARGE SCALE GENOMIC DNA]</scope>
    <source>
        <strain evidence="3">AS22ysBPME_46</strain>
    </source>
</reference>
<dbReference type="EMBL" id="CP032683">
    <property type="protein sequence ID" value="AYK14486.1"/>
    <property type="molecule type" value="Genomic_DNA"/>
</dbReference>
<evidence type="ECO:0000313" key="3">
    <source>
        <dbReference type="EMBL" id="NLK33044.1"/>
    </source>
</evidence>
<dbReference type="Proteomes" id="UP000053087">
    <property type="component" value="Chromosome"/>
</dbReference>
<reference evidence="2" key="2">
    <citation type="submission" date="2018-10" db="EMBL/GenBank/DDBJ databases">
        <authorList>
            <person name="Fischer M.A."/>
            <person name="Kern T."/>
            <person name="Deppenmeier U."/>
            <person name="Schmitz R.A."/>
            <person name="Rother M."/>
        </authorList>
    </citation>
    <scope>NUCLEOTIDE SEQUENCE</scope>
    <source>
        <strain evidence="2">E03.2</strain>
    </source>
</reference>
<accession>A0A660HQZ1</accession>
<dbReference type="KEGG" id="mfz:AOB57_004140"/>
<dbReference type="GeneID" id="53687284"/>
<dbReference type="AlphaFoldDB" id="A0A660HQZ1"/>
<dbReference type="EMBL" id="JAAYQL010000056">
    <property type="protein sequence ID" value="NLK33044.1"/>
    <property type="molecule type" value="Genomic_DNA"/>
</dbReference>
<reference evidence="2 4" key="1">
    <citation type="journal article" date="2016" name="Int. J. Syst. Evol. Microbiol.">
        <title>Methanosarcina flavescens sp. nov., a methanogenic archaeon isolated from a full-scale anaerobic digester.</title>
        <authorList>
            <person name="Kern T."/>
            <person name="Fischer M.A."/>
            <person name="Deppenmeier U."/>
            <person name="Schmitz R.A."/>
            <person name="Rother M."/>
        </authorList>
    </citation>
    <scope>NUCLEOTIDE SEQUENCE [LARGE SCALE GENOMIC DNA]</scope>
    <source>
        <strain evidence="2 4">E03.2</strain>
    </source>
</reference>
<dbReference type="Proteomes" id="UP000585579">
    <property type="component" value="Unassembled WGS sequence"/>
</dbReference>
<feature type="domain" description="DUF5611" evidence="1">
    <location>
        <begin position="1"/>
        <end position="99"/>
    </location>
</feature>
<dbReference type="Gene3D" id="3.30.310.190">
    <property type="match status" value="1"/>
</dbReference>
<keyword evidence="4" id="KW-1185">Reference proteome</keyword>
<dbReference type="InterPro" id="IPR040713">
    <property type="entry name" value="DUF5611"/>
</dbReference>
<evidence type="ECO:0000259" key="1">
    <source>
        <dbReference type="Pfam" id="PF18446"/>
    </source>
</evidence>
<dbReference type="Pfam" id="PF18446">
    <property type="entry name" value="DUF5611"/>
    <property type="match status" value="1"/>
</dbReference>
<dbReference type="InterPro" id="IPR016800">
    <property type="entry name" value="UCP022080"/>
</dbReference>
<organism evidence="2 4">
    <name type="scientific">Methanosarcina flavescens</name>
    <dbReference type="NCBI Taxonomy" id="1715806"/>
    <lineage>
        <taxon>Archaea</taxon>
        <taxon>Methanobacteriati</taxon>
        <taxon>Methanobacteriota</taxon>
        <taxon>Stenosarchaea group</taxon>
        <taxon>Methanomicrobia</taxon>
        <taxon>Methanosarcinales</taxon>
        <taxon>Methanosarcinaceae</taxon>
        <taxon>Methanosarcina</taxon>
    </lineage>
</organism>
<evidence type="ECO:0000313" key="4">
    <source>
        <dbReference type="Proteomes" id="UP000053087"/>
    </source>
</evidence>
<proteinExistence type="predicted"/>
<sequence>MQQYKLKRGFKPDIDRIYSVMEECFPGKISRDAEILETSYGAMSKIKVWIDNKMLFVDTVSDKTVTDDEIILQTNKAFRDFLYKATGYTAKERVKNAKKEVGGE</sequence>
<protein>
    <submittedName>
        <fullName evidence="3">DUF5611 family protein</fullName>
    </submittedName>
</protein>
<dbReference type="OrthoDB" id="56086at2157"/>
<dbReference type="PIRSF" id="PIRSF022080">
    <property type="entry name" value="UCP022080"/>
    <property type="match status" value="1"/>
</dbReference>
<dbReference type="RefSeq" id="WP_054299159.1">
    <property type="nucleotide sequence ID" value="NZ_CP032683.1"/>
</dbReference>
<evidence type="ECO:0000313" key="5">
    <source>
        <dbReference type="Proteomes" id="UP000585579"/>
    </source>
</evidence>
<evidence type="ECO:0000313" key="2">
    <source>
        <dbReference type="EMBL" id="AYK14486.1"/>
    </source>
</evidence>